<sequence>MDNFSGEPRREVNTGAGLNAFLGRMYGYMSLAVLVSAFVAYLTMVPFRAATMGFVAAHSGMVWLILLLPIALSMGISFSATRNPVGSFVMLMVVAVIYGFEFSLISMAYTTANIVAAFLSSSAVFITMALMGTFTRLDLSRAGSHAFAALIALMIAYIINMFLRSAAITYVFSFIAVIIFTVLTAWDAQKMKAIYVNYGSETSIGGLAVLGALQLYLDFINLFISFLQIFGMSDRN</sequence>
<feature type="transmembrane region" description="Helical" evidence="6">
    <location>
        <begin position="146"/>
        <end position="163"/>
    </location>
</feature>
<keyword evidence="4 6" id="KW-1133">Transmembrane helix</keyword>
<evidence type="ECO:0000256" key="6">
    <source>
        <dbReference type="RuleBase" id="RU004379"/>
    </source>
</evidence>
<dbReference type="InterPro" id="IPR006214">
    <property type="entry name" value="Bax_inhibitor_1-related"/>
</dbReference>
<feature type="transmembrane region" description="Helical" evidence="6">
    <location>
        <begin position="207"/>
        <end position="230"/>
    </location>
</feature>
<protein>
    <submittedName>
        <fullName evidence="7">Bax inhibitor-1/YccA family protein</fullName>
    </submittedName>
</protein>
<comment type="similarity">
    <text evidence="2 6">Belongs to the BI1 family.</text>
</comment>
<evidence type="ECO:0000256" key="5">
    <source>
        <dbReference type="ARBA" id="ARBA00023136"/>
    </source>
</evidence>
<evidence type="ECO:0000256" key="2">
    <source>
        <dbReference type="ARBA" id="ARBA00010350"/>
    </source>
</evidence>
<keyword evidence="5 6" id="KW-0472">Membrane</keyword>
<name>A0A9D1VHU8_9LACO</name>
<reference evidence="7" key="2">
    <citation type="submission" date="2021-04" db="EMBL/GenBank/DDBJ databases">
        <authorList>
            <person name="Gilroy R."/>
        </authorList>
    </citation>
    <scope>NUCLEOTIDE SEQUENCE</scope>
    <source>
        <strain evidence="7">ChiSxjej3B15-572</strain>
    </source>
</reference>
<evidence type="ECO:0000256" key="3">
    <source>
        <dbReference type="ARBA" id="ARBA00022692"/>
    </source>
</evidence>
<reference evidence="7" key="1">
    <citation type="journal article" date="2021" name="PeerJ">
        <title>Extensive microbial diversity within the chicken gut microbiome revealed by metagenomics and culture.</title>
        <authorList>
            <person name="Gilroy R."/>
            <person name="Ravi A."/>
            <person name="Getino M."/>
            <person name="Pursley I."/>
            <person name="Horton D.L."/>
            <person name="Alikhan N.F."/>
            <person name="Baker D."/>
            <person name="Gharbi K."/>
            <person name="Hall N."/>
            <person name="Watson M."/>
            <person name="Adriaenssens E.M."/>
            <person name="Foster-Nyarko E."/>
            <person name="Jarju S."/>
            <person name="Secka A."/>
            <person name="Antonio M."/>
            <person name="Oren A."/>
            <person name="Chaudhuri R.R."/>
            <person name="La Ragione R."/>
            <person name="Hildebrand F."/>
            <person name="Pallen M.J."/>
        </authorList>
    </citation>
    <scope>NUCLEOTIDE SEQUENCE</scope>
    <source>
        <strain evidence="7">ChiSxjej3B15-572</strain>
    </source>
</reference>
<accession>A0A9D1VHU8</accession>
<dbReference type="EMBL" id="DXFH01000002">
    <property type="protein sequence ID" value="HIX35173.1"/>
    <property type="molecule type" value="Genomic_DNA"/>
</dbReference>
<dbReference type="GO" id="GO:0016020">
    <property type="term" value="C:membrane"/>
    <property type="evidence" value="ECO:0007669"/>
    <property type="project" value="UniProtKB-SubCell"/>
</dbReference>
<evidence type="ECO:0000313" key="7">
    <source>
        <dbReference type="EMBL" id="HIX35173.1"/>
    </source>
</evidence>
<dbReference type="PANTHER" id="PTHR23291:SF50">
    <property type="entry name" value="PROTEIN LIFEGUARD 4"/>
    <property type="match status" value="1"/>
</dbReference>
<feature type="transmembrane region" description="Helical" evidence="6">
    <location>
        <begin position="21"/>
        <end position="42"/>
    </location>
</feature>
<dbReference type="AlphaFoldDB" id="A0A9D1VHU8"/>
<feature type="transmembrane region" description="Helical" evidence="6">
    <location>
        <begin position="54"/>
        <end position="76"/>
    </location>
</feature>
<comment type="caution">
    <text evidence="7">The sequence shown here is derived from an EMBL/GenBank/DDBJ whole genome shotgun (WGS) entry which is preliminary data.</text>
</comment>
<feature type="transmembrane region" description="Helical" evidence="6">
    <location>
        <begin position="169"/>
        <end position="186"/>
    </location>
</feature>
<evidence type="ECO:0000256" key="1">
    <source>
        <dbReference type="ARBA" id="ARBA00004141"/>
    </source>
</evidence>
<organism evidence="7 8">
    <name type="scientific">Candidatus Limosilactobacillus merdigallinarum</name>
    <dbReference type="NCBI Taxonomy" id="2838652"/>
    <lineage>
        <taxon>Bacteria</taxon>
        <taxon>Bacillati</taxon>
        <taxon>Bacillota</taxon>
        <taxon>Bacilli</taxon>
        <taxon>Lactobacillales</taxon>
        <taxon>Lactobacillaceae</taxon>
        <taxon>Limosilactobacillus</taxon>
    </lineage>
</organism>
<evidence type="ECO:0000256" key="4">
    <source>
        <dbReference type="ARBA" id="ARBA00022989"/>
    </source>
</evidence>
<evidence type="ECO:0000313" key="8">
    <source>
        <dbReference type="Proteomes" id="UP000824231"/>
    </source>
</evidence>
<comment type="subcellular location">
    <subcellularLocation>
        <location evidence="1">Membrane</location>
        <topology evidence="1">Multi-pass membrane protein</topology>
    </subcellularLocation>
</comment>
<gene>
    <name evidence="7" type="ORF">H9856_01980</name>
</gene>
<keyword evidence="3 6" id="KW-0812">Transmembrane</keyword>
<dbReference type="Proteomes" id="UP000824231">
    <property type="component" value="Unassembled WGS sequence"/>
</dbReference>
<feature type="transmembrane region" description="Helical" evidence="6">
    <location>
        <begin position="88"/>
        <end position="108"/>
    </location>
</feature>
<proteinExistence type="inferred from homology"/>
<dbReference type="Pfam" id="PF01027">
    <property type="entry name" value="Bax1-I"/>
    <property type="match status" value="1"/>
</dbReference>
<dbReference type="PANTHER" id="PTHR23291">
    <property type="entry name" value="BAX INHIBITOR-RELATED"/>
    <property type="match status" value="1"/>
</dbReference>
<dbReference type="CDD" id="cd10432">
    <property type="entry name" value="BI-1-like_bacterial"/>
    <property type="match status" value="1"/>
</dbReference>
<feature type="transmembrane region" description="Helical" evidence="6">
    <location>
        <begin position="114"/>
        <end position="134"/>
    </location>
</feature>